<evidence type="ECO:0000256" key="1">
    <source>
        <dbReference type="ARBA" id="ARBA00004964"/>
    </source>
</evidence>
<name>A0ABN7WZL0_GIGMA</name>
<dbReference type="Proteomes" id="UP000789901">
    <property type="component" value="Unassembled WGS sequence"/>
</dbReference>
<gene>
    <name evidence="2" type="ORF">GMARGA_LOCUS36557</name>
</gene>
<accession>A0ABN7WZL0</accession>
<protein>
    <submittedName>
        <fullName evidence="2">37504_t:CDS:1</fullName>
    </submittedName>
</protein>
<reference evidence="2 3" key="1">
    <citation type="submission" date="2021-06" db="EMBL/GenBank/DDBJ databases">
        <authorList>
            <person name="Kallberg Y."/>
            <person name="Tangrot J."/>
            <person name="Rosling A."/>
        </authorList>
    </citation>
    <scope>NUCLEOTIDE SEQUENCE [LARGE SCALE GENOMIC DNA]</scope>
    <source>
        <strain evidence="2 3">120-4 pot B 10/14</strain>
    </source>
</reference>
<dbReference type="Gene3D" id="3.20.20.80">
    <property type="entry name" value="Glycosidases"/>
    <property type="match status" value="1"/>
</dbReference>
<sequence>MCQSYNEFTDNVLRYIKDFGYNTIQLMPIMKHAYYASFEYQVTSFF</sequence>
<dbReference type="PANTHER" id="PTHR43651:SF3">
    <property type="entry name" value="1,4-ALPHA-GLUCAN-BRANCHING ENZYME"/>
    <property type="match status" value="1"/>
</dbReference>
<feature type="non-terminal residue" evidence="2">
    <location>
        <position position="46"/>
    </location>
</feature>
<dbReference type="PANTHER" id="PTHR43651">
    <property type="entry name" value="1,4-ALPHA-GLUCAN-BRANCHING ENZYME"/>
    <property type="match status" value="1"/>
</dbReference>
<organism evidence="2 3">
    <name type="scientific">Gigaspora margarita</name>
    <dbReference type="NCBI Taxonomy" id="4874"/>
    <lineage>
        <taxon>Eukaryota</taxon>
        <taxon>Fungi</taxon>
        <taxon>Fungi incertae sedis</taxon>
        <taxon>Mucoromycota</taxon>
        <taxon>Glomeromycotina</taxon>
        <taxon>Glomeromycetes</taxon>
        <taxon>Diversisporales</taxon>
        <taxon>Gigasporaceae</taxon>
        <taxon>Gigaspora</taxon>
    </lineage>
</organism>
<evidence type="ECO:0000313" key="3">
    <source>
        <dbReference type="Proteomes" id="UP000789901"/>
    </source>
</evidence>
<dbReference type="InterPro" id="IPR017853">
    <property type="entry name" value="GH"/>
</dbReference>
<keyword evidence="3" id="KW-1185">Reference proteome</keyword>
<dbReference type="SUPFAM" id="SSF51445">
    <property type="entry name" value="(Trans)glycosidases"/>
    <property type="match status" value="1"/>
</dbReference>
<comment type="caution">
    <text evidence="2">The sequence shown here is derived from an EMBL/GenBank/DDBJ whole genome shotgun (WGS) entry which is preliminary data.</text>
</comment>
<proteinExistence type="predicted"/>
<dbReference type="EMBL" id="CAJVQB010072495">
    <property type="protein sequence ID" value="CAG8843463.1"/>
    <property type="molecule type" value="Genomic_DNA"/>
</dbReference>
<comment type="pathway">
    <text evidence="1">Glycan biosynthesis; glycogen biosynthesis.</text>
</comment>
<evidence type="ECO:0000313" key="2">
    <source>
        <dbReference type="EMBL" id="CAG8843463.1"/>
    </source>
</evidence>